<dbReference type="RefSeq" id="WP_264880379.1">
    <property type="nucleotide sequence ID" value="NZ_JAPDOB010000001.1"/>
</dbReference>
<gene>
    <name evidence="2" type="ORF">OMW55_01885</name>
</gene>
<reference evidence="2 3" key="1">
    <citation type="submission" date="2022-10" db="EMBL/GenBank/DDBJ databases">
        <title>Sphingomonas sp.</title>
        <authorList>
            <person name="Jin C."/>
        </authorList>
    </citation>
    <scope>NUCLEOTIDE SEQUENCE [LARGE SCALE GENOMIC DNA]</scope>
    <source>
        <strain evidence="2 3">BN140010</strain>
    </source>
</reference>
<organism evidence="2 3">
    <name type="scientific">Sphingomonas arvum</name>
    <dbReference type="NCBI Taxonomy" id="2992113"/>
    <lineage>
        <taxon>Bacteria</taxon>
        <taxon>Pseudomonadati</taxon>
        <taxon>Pseudomonadota</taxon>
        <taxon>Alphaproteobacteria</taxon>
        <taxon>Sphingomonadales</taxon>
        <taxon>Sphingomonadaceae</taxon>
        <taxon>Sphingomonas</taxon>
    </lineage>
</organism>
<accession>A0ABT3JBZ7</accession>
<proteinExistence type="predicted"/>
<name>A0ABT3JBZ7_9SPHN</name>
<dbReference type="EMBL" id="JAPDOB010000001">
    <property type="protein sequence ID" value="MCW3796559.1"/>
    <property type="molecule type" value="Genomic_DNA"/>
</dbReference>
<feature type="domain" description="Spore protein YkvP/CgeB glycosyl transferase-like" evidence="1">
    <location>
        <begin position="221"/>
        <end position="353"/>
    </location>
</feature>
<protein>
    <submittedName>
        <fullName evidence="2">Glycosyltransferase</fullName>
    </submittedName>
</protein>
<evidence type="ECO:0000313" key="2">
    <source>
        <dbReference type="EMBL" id="MCW3796559.1"/>
    </source>
</evidence>
<keyword evidence="3" id="KW-1185">Reference proteome</keyword>
<dbReference type="Proteomes" id="UP001526246">
    <property type="component" value="Unassembled WGS sequence"/>
</dbReference>
<evidence type="ECO:0000313" key="3">
    <source>
        <dbReference type="Proteomes" id="UP001526246"/>
    </source>
</evidence>
<dbReference type="Pfam" id="PF13524">
    <property type="entry name" value="Glyco_trans_1_2"/>
    <property type="match status" value="1"/>
</dbReference>
<dbReference type="InterPro" id="IPR055259">
    <property type="entry name" value="YkvP/CgeB_Glyco_trans-like"/>
</dbReference>
<comment type="caution">
    <text evidence="2">The sequence shown here is derived from an EMBL/GenBank/DDBJ whole genome shotgun (WGS) entry which is preliminary data.</text>
</comment>
<sequence>MNRSVLLASNCNVWREPFNGQSHAFLSVVAGVEQADLLAPPGLPYLVGHGVRPSVGYLLHETFYRLWSQARIAAGSAGLSIMEPTRIEQNYDLFFFVCQFPHELSALKRMHGWRKRSKLAVCYILETWSSSLQEVKANLKMLDDFDRVFVLNAQSIPELRRYTRAPLVPLAPAVDCRLAAPQPGCPTRSIDVYSFGRRSQSIHEQLMQLEREGGDFHYVYDSLRGGSVVDWDEHRMLISNFMKRSRYFTAFNPGDIGGGGKGRFKGEQALSTRYFEGAAGGAILLGTAPRCEEYDAAFDWEDALIHLDPDGDIRALLADLDRQPERLATASRRNVAECLRRHDWSHRWAAILDELGLPHTPALHERFEAMRRLAELTCP</sequence>
<evidence type="ECO:0000259" key="1">
    <source>
        <dbReference type="Pfam" id="PF13524"/>
    </source>
</evidence>